<accession>A0AAD8ZHQ1</accession>
<feature type="domain" description="RRM" evidence="4">
    <location>
        <begin position="116"/>
        <end position="190"/>
    </location>
</feature>
<dbReference type="InterPro" id="IPR012677">
    <property type="entry name" value="Nucleotide-bd_a/b_plait_sf"/>
</dbReference>
<dbReference type="SUPFAM" id="SSF54928">
    <property type="entry name" value="RNA-binding domain, RBD"/>
    <property type="match status" value="1"/>
</dbReference>
<evidence type="ECO:0000313" key="5">
    <source>
        <dbReference type="EMBL" id="KAK1799604.1"/>
    </source>
</evidence>
<dbReference type="SMART" id="SM00360">
    <property type="entry name" value="RRM"/>
    <property type="match status" value="2"/>
</dbReference>
<keyword evidence="1 2" id="KW-0694">RNA-binding</keyword>
<protein>
    <recommendedName>
        <fullName evidence="4">RRM domain-containing protein</fullName>
    </recommendedName>
</protein>
<proteinExistence type="predicted"/>
<gene>
    <name evidence="5" type="ORF">P4O66_000481</name>
</gene>
<organism evidence="5 6">
    <name type="scientific">Electrophorus voltai</name>
    <dbReference type="NCBI Taxonomy" id="2609070"/>
    <lineage>
        <taxon>Eukaryota</taxon>
        <taxon>Metazoa</taxon>
        <taxon>Chordata</taxon>
        <taxon>Craniata</taxon>
        <taxon>Vertebrata</taxon>
        <taxon>Euteleostomi</taxon>
        <taxon>Actinopterygii</taxon>
        <taxon>Neopterygii</taxon>
        <taxon>Teleostei</taxon>
        <taxon>Ostariophysi</taxon>
        <taxon>Gymnotiformes</taxon>
        <taxon>Gymnotoidei</taxon>
        <taxon>Gymnotidae</taxon>
        <taxon>Electrophorus</taxon>
    </lineage>
</organism>
<evidence type="ECO:0000259" key="4">
    <source>
        <dbReference type="PROSITE" id="PS50102"/>
    </source>
</evidence>
<dbReference type="Proteomes" id="UP001239994">
    <property type="component" value="Unassembled WGS sequence"/>
</dbReference>
<reference evidence="5" key="1">
    <citation type="submission" date="2023-03" db="EMBL/GenBank/DDBJ databases">
        <title>Electrophorus voltai genome.</title>
        <authorList>
            <person name="Bian C."/>
        </authorList>
    </citation>
    <scope>NUCLEOTIDE SEQUENCE</scope>
    <source>
        <strain evidence="5">CB-2022</strain>
        <tissue evidence="5">Muscle</tissue>
    </source>
</reference>
<dbReference type="InterPro" id="IPR000504">
    <property type="entry name" value="RRM_dom"/>
</dbReference>
<name>A0AAD8ZHQ1_9TELE</name>
<feature type="region of interest" description="Disordered" evidence="3">
    <location>
        <begin position="269"/>
        <end position="304"/>
    </location>
</feature>
<dbReference type="PANTHER" id="PTHR23189">
    <property type="entry name" value="RNA RECOGNITION MOTIF-CONTAINING"/>
    <property type="match status" value="1"/>
</dbReference>
<dbReference type="Pfam" id="PF00076">
    <property type="entry name" value="RRM_1"/>
    <property type="match status" value="1"/>
</dbReference>
<evidence type="ECO:0000256" key="2">
    <source>
        <dbReference type="PROSITE-ProRule" id="PRU00176"/>
    </source>
</evidence>
<sequence length="375" mass="42245">MQGSTLQTCDQSIRERMAFCEEDIISPEDDHRANRTLFLGNLDAMVMENYLCRAFDRFSLITEVDIKWPTRGQNSTYGFLKFQNLDMAHRAKVSIAGRVVGCSPIKIGYGKATSTTRLWADDLGPWVPLATLAREFDRFGTVKTVHYRKAEPWAYIQYESLDAAQAACVHMRGFPLGGPNRCLRVDFAGTEQRNLQPFPHYELLPEPLLPCGGVRDRTPPSLHLSDALLFPADWPTMPRAGGMGGAVLERECSTQRAWTLRHELQVHDPLQKHQTANRLPERDEGVRRHPRNLPEHSSGSSGQTRDCEWLLHVDRMSPGRHLHLSLVLACEGKHGTSDDTGQGQSRKCLQCQDNNDDGDEEDSCRRSAGIHTFLV</sequence>
<evidence type="ECO:0000256" key="3">
    <source>
        <dbReference type="SAM" id="MobiDB-lite"/>
    </source>
</evidence>
<feature type="compositionally biased region" description="Polar residues" evidence="3">
    <location>
        <begin position="295"/>
        <end position="304"/>
    </location>
</feature>
<dbReference type="InterPro" id="IPR035979">
    <property type="entry name" value="RBD_domain_sf"/>
</dbReference>
<dbReference type="EMBL" id="JAROKS010000011">
    <property type="protein sequence ID" value="KAK1799604.1"/>
    <property type="molecule type" value="Genomic_DNA"/>
</dbReference>
<dbReference type="GO" id="GO:0003723">
    <property type="term" value="F:RNA binding"/>
    <property type="evidence" value="ECO:0007669"/>
    <property type="project" value="UniProtKB-UniRule"/>
</dbReference>
<dbReference type="AlphaFoldDB" id="A0AAD8ZHQ1"/>
<keyword evidence="6" id="KW-1185">Reference proteome</keyword>
<feature type="domain" description="RRM" evidence="4">
    <location>
        <begin position="35"/>
        <end position="112"/>
    </location>
</feature>
<comment type="caution">
    <text evidence="5">The sequence shown here is derived from an EMBL/GenBank/DDBJ whole genome shotgun (WGS) entry which is preliminary data.</text>
</comment>
<dbReference type="Gene3D" id="3.30.70.330">
    <property type="match status" value="2"/>
</dbReference>
<evidence type="ECO:0000313" key="6">
    <source>
        <dbReference type="Proteomes" id="UP001239994"/>
    </source>
</evidence>
<dbReference type="PROSITE" id="PS50102">
    <property type="entry name" value="RRM"/>
    <property type="match status" value="2"/>
</dbReference>
<evidence type="ECO:0000256" key="1">
    <source>
        <dbReference type="ARBA" id="ARBA00022884"/>
    </source>
</evidence>